<evidence type="ECO:0000313" key="4">
    <source>
        <dbReference type="Proteomes" id="UP000284684"/>
    </source>
</evidence>
<keyword evidence="1" id="KW-0732">Signal</keyword>
<gene>
    <name evidence="3" type="ORF">BK658_19385</name>
</gene>
<sequence length="1054" mass="118816">MRPGTCHPLVLASLLLSLSAASWVDAAPLSDFEQFRSFPYMDRSYREAKKGNWVEVERLMHHLLTIVPKNDEARALLVEALAKQRRYKDAVQALPDNPDNSEVLLNLRLTWIEQDPPTSEQVEKWLDTSPLNQRVRLWQAYSMSVAKFGGALKAHDWLAQLSPKGDDNILRLARANWSEQLRDWNGTIEQLAPLAARKQLDAEGWQRLANAYVQRLEEKPLQDLLQQAPTPEAARKARLAMVDRAVAMGHLQQAQRWMQSLPAGDLADPAQRQRLWELTRQTGDTQAVQRLSGELQRPCLETAEWLSRRDPHAALAQLRGCSPSDDPQTWLVLAQRLQATDLLQNQRLPAPWDSKRRERLLDVWQQQGQSDKVMAWLASQPQTADVVQRRAELFQAQGRNSEAAALWERHYQQTGNLDSLNQATYLALNNGQRDHAQQLLEDAFDRHDARLPTVMLQRLAGLYGSSTTTPAQQKRMALLLNQVDAATRDQLLGQLSENGQCDAVRQAIGAQPKEAGEFRALGRCALPNLPGEAAVYYQTAEKLGDRGSRLPLAYALEAAGDSAGALRIWRSVPDSQLTENARLTASRSALTVGDTDDAERYWQQSHTRGSNEWALGAAIAQARGNDALALERQRQALQQSPDAGHFYAASVTAQKAGDLPQSTAWLAEAVRRDPKNPRYSADYGMRLAGAENRQERASAIPYLQIATHNFPEDYSLGETLAWRYDEVADSASARKELRRVIDLEQNPVAADDDSGSLEARRYRQRRAHETLSRRDSLTLASTWSPAGVSTNDILRPDNTQGTARHAASQNVQVAMWDHALGDEPSRAGSTLSVYGRALLGATGRSSYAESVGTGLGLRYKPWGTANINFYAEVYQQNTFDEQNKQGLSLGEFLNPNQLWDQLNDHRKDGHTSTDYLLRSTASFLDQGRFRNDWRIDESDWEERFLYLDAAWWTKAGDHQWLSRFQQGHAWKLPFNSAQTIMPYGFLEFASQDPNNDWRQDLRTGLGLRWQWWFDDDTYNAYRAHLTVRTEYQQSLGGNLYEGGNGALLGVELNF</sequence>
<evidence type="ECO:0000313" key="3">
    <source>
        <dbReference type="EMBL" id="ROM93829.1"/>
    </source>
</evidence>
<reference evidence="3 4" key="1">
    <citation type="submission" date="2016-10" db="EMBL/GenBank/DDBJ databases">
        <title>Comparative genome analysis of multiple Pseudomonas spp. focuses on biocontrol and plant growth promoting traits.</title>
        <authorList>
            <person name="Tao X.-Y."/>
            <person name="Taylor C.G."/>
        </authorList>
    </citation>
    <scope>NUCLEOTIDE SEQUENCE [LARGE SCALE GENOMIC DNA]</scope>
    <source>
        <strain evidence="3 4">37D10</strain>
    </source>
</reference>
<evidence type="ECO:0000256" key="1">
    <source>
        <dbReference type="SAM" id="SignalP"/>
    </source>
</evidence>
<dbReference type="SUPFAM" id="SSF81901">
    <property type="entry name" value="HCP-like"/>
    <property type="match status" value="1"/>
</dbReference>
<dbReference type="RefSeq" id="WP_123583842.1">
    <property type="nucleotide sequence ID" value="NZ_MOBI01000021.1"/>
</dbReference>
<dbReference type="Proteomes" id="UP000284684">
    <property type="component" value="Unassembled WGS sequence"/>
</dbReference>
<accession>A0A423GND7</accession>
<name>A0A423GND7_9PSED</name>
<feature type="chain" id="PRO_5019517681" evidence="1">
    <location>
        <begin position="27"/>
        <end position="1054"/>
    </location>
</feature>
<organism evidence="3 4">
    <name type="scientific">Pseudomonas brassicacearum</name>
    <dbReference type="NCBI Taxonomy" id="930166"/>
    <lineage>
        <taxon>Bacteria</taxon>
        <taxon>Pseudomonadati</taxon>
        <taxon>Pseudomonadota</taxon>
        <taxon>Gammaproteobacteria</taxon>
        <taxon>Pseudomonadales</taxon>
        <taxon>Pseudomonadaceae</taxon>
        <taxon>Pseudomonas</taxon>
    </lineage>
</organism>
<protein>
    <submittedName>
        <fullName evidence="3">Phage receptor</fullName>
    </submittedName>
</protein>
<dbReference type="InterPro" id="IPR025137">
    <property type="entry name" value="NfrA_C"/>
</dbReference>
<proteinExistence type="predicted"/>
<keyword evidence="3" id="KW-0675">Receptor</keyword>
<evidence type="ECO:0000259" key="2">
    <source>
        <dbReference type="Pfam" id="PF13283"/>
    </source>
</evidence>
<feature type="signal peptide" evidence="1">
    <location>
        <begin position="1"/>
        <end position="26"/>
    </location>
</feature>
<dbReference type="Pfam" id="PF13283">
    <property type="entry name" value="NfrA_C"/>
    <property type="match status" value="1"/>
</dbReference>
<feature type="domain" description="Bacteriophage N4 adsorption protein A C-terminal" evidence="2">
    <location>
        <begin position="912"/>
        <end position="1047"/>
    </location>
</feature>
<dbReference type="InterPro" id="IPR011990">
    <property type="entry name" value="TPR-like_helical_dom_sf"/>
</dbReference>
<dbReference type="AlphaFoldDB" id="A0A423GND7"/>
<dbReference type="EMBL" id="MOBI01000021">
    <property type="protein sequence ID" value="ROM93829.1"/>
    <property type="molecule type" value="Genomic_DNA"/>
</dbReference>
<comment type="caution">
    <text evidence="3">The sequence shown here is derived from an EMBL/GenBank/DDBJ whole genome shotgun (WGS) entry which is preliminary data.</text>
</comment>
<dbReference type="Gene3D" id="1.25.40.10">
    <property type="entry name" value="Tetratricopeptide repeat domain"/>
    <property type="match status" value="2"/>
</dbReference>
<dbReference type="SUPFAM" id="SSF48452">
    <property type="entry name" value="TPR-like"/>
    <property type="match status" value="1"/>
</dbReference>